<dbReference type="Proteomes" id="UP001148662">
    <property type="component" value="Unassembled WGS sequence"/>
</dbReference>
<protein>
    <submittedName>
        <fullName evidence="1">Uncharacterized protein</fullName>
    </submittedName>
</protein>
<organism evidence="1 2">
    <name type="scientific">Phlebia brevispora</name>
    <dbReference type="NCBI Taxonomy" id="194682"/>
    <lineage>
        <taxon>Eukaryota</taxon>
        <taxon>Fungi</taxon>
        <taxon>Dikarya</taxon>
        <taxon>Basidiomycota</taxon>
        <taxon>Agaricomycotina</taxon>
        <taxon>Agaricomycetes</taxon>
        <taxon>Polyporales</taxon>
        <taxon>Meruliaceae</taxon>
        <taxon>Phlebia</taxon>
    </lineage>
</organism>
<reference evidence="1" key="1">
    <citation type="submission" date="2022-07" db="EMBL/GenBank/DDBJ databases">
        <title>Genome Sequence of Phlebia brevispora.</title>
        <authorList>
            <person name="Buettner E."/>
        </authorList>
    </citation>
    <scope>NUCLEOTIDE SEQUENCE</scope>
    <source>
        <strain evidence="1">MPL23</strain>
    </source>
</reference>
<name>A0ACC1RZN8_9APHY</name>
<gene>
    <name evidence="1" type="ORF">NM688_g7926</name>
</gene>
<accession>A0ACC1RZN8</accession>
<proteinExistence type="predicted"/>
<comment type="caution">
    <text evidence="1">The sequence shown here is derived from an EMBL/GenBank/DDBJ whole genome shotgun (WGS) entry which is preliminary data.</text>
</comment>
<dbReference type="EMBL" id="JANHOG010001982">
    <property type="protein sequence ID" value="KAJ3528935.1"/>
    <property type="molecule type" value="Genomic_DNA"/>
</dbReference>
<evidence type="ECO:0000313" key="1">
    <source>
        <dbReference type="EMBL" id="KAJ3528935.1"/>
    </source>
</evidence>
<keyword evidence="2" id="KW-1185">Reference proteome</keyword>
<sequence length="1083" mass="119416">MGNHRDASNGSGPWKRPPTEISVPGSNVHGRNPYSGSRMQDTLTAPKSTRGLLPTGNRTAMKTAISSSTKGKGKSLENMHSKYFTSSNEPEGTNRGKMLDFDSKEITEVDSSEPLPRAHERSTSEDPIDMLGKPDSSRSTSSSRPSHASATRGSRIRALPLDGQATLRLKEKHGQRVNPPTTIDLSRDEDNDSIQSASGFDDLPALPVKRSSPRVNAGTVSRIVSQYEEKSKPHTSLPSKPLSSQVSLDTDNVRRIDLTLKQGVKAAMKPRKESHPVASTSSSTSHPDALSITSNFVHEPKRIPKAKRAAESREQAPIMLPLSQWAMGCEIFGEEADAVTAQYWLQYDSGKRVLTVRDKSTNGKDVRRFPLDSTLQGFKYTDLHRGSPDTVILRVDTQKRMPPQRPQPRHFEPGSSGIDGKLVFKFPPRHANLNDDSYDRLVTEWKGLVKDGGRQECIDGHAAENLWKLTLDSTNEAYVQFWERPHAERTVTAQPEDANETETIPESSRPILAIANTVAGPSTRTRAKRAAADNATRTPPLDPDELLLVYPPSGTGAVNLTRADIQRLEPGQYLNDNIIEFALKLWHNDFREKEPGLAEQVHIFNSFFYKKMHVKSKEDGYKSVRKWTSKFDLFKKKYIIVPINEHMHWYLAIICNPEYILKPPPPEPPKVVSQVQTRKRKREEHGLPDDSVPGIPSAASSPPVEERASSPRPRSGSEGAVEALLGTSATTQGNPTATTSPTATDSDNNIPDLQYPLSEAMDVDDPASIHSETRAMDVDEASTSGEPSTSCRASSPLSDPPTENGDVYMMTTSTANGDPIVIDDTEEPRSTAVPPSRFYGSVKGKERARSEASANAEIEAQIRLELEMEHTSLDQEETVDAPPESTYIFTFDSLGSKHPGAVTTLREYLKLEAKDKKGLDPAETSNAVGKTALVPGQPNYCDCGVYLIHFVQVFMKDPVRLSEIIMAKKPREYASKEREQDWEADTVAGLRENLYDRIMELSAKWKDSRPSKGKEKEVQLKDIADTATTGPSTRAVSVVVDEDDEEIEIGEIISKAPAKKGNAKTKAAQALGKDSETRATRIR</sequence>
<evidence type="ECO:0000313" key="2">
    <source>
        <dbReference type="Proteomes" id="UP001148662"/>
    </source>
</evidence>